<dbReference type="PANTHER" id="PTHR36115:SF10">
    <property type="entry name" value="RDD DOMAIN-CONTAINING PROTEIN"/>
    <property type="match status" value="1"/>
</dbReference>
<gene>
    <name evidence="8" type="ORF">EQU24_03315</name>
</gene>
<reference evidence="9" key="1">
    <citation type="journal article" date="2019" name="J. Bacteriol.">
        <title>A Mutagenic Screen Identifies a TonB-Dependent Receptor Required for the Lanthanide Metal Switch in the Type I Methanotroph 'Methylotuvimicrobium buryatense' 5GB1C.</title>
        <authorList>
            <person name="Groom J.D."/>
            <person name="Ford S.M."/>
            <person name="Pesesky M.W."/>
            <person name="Lidstrom M.E."/>
        </authorList>
    </citation>
    <scope>NUCLEOTIDE SEQUENCE [LARGE SCALE GENOMIC DNA]</scope>
    <source>
        <strain evidence="9">5GB1C</strain>
    </source>
</reference>
<evidence type="ECO:0000256" key="4">
    <source>
        <dbReference type="ARBA" id="ARBA00022989"/>
    </source>
</evidence>
<dbReference type="InterPro" id="IPR010432">
    <property type="entry name" value="RDD"/>
</dbReference>
<dbReference type="GO" id="GO:0005886">
    <property type="term" value="C:plasma membrane"/>
    <property type="evidence" value="ECO:0007669"/>
    <property type="project" value="UniProtKB-SubCell"/>
</dbReference>
<protein>
    <submittedName>
        <fullName evidence="8">RDD family protein</fullName>
    </submittedName>
</protein>
<keyword evidence="9" id="KW-1185">Reference proteome</keyword>
<dbReference type="OrthoDB" id="9793824at2"/>
<name>A0A4P9UPB6_METBY</name>
<evidence type="ECO:0000313" key="9">
    <source>
        <dbReference type="Proteomes" id="UP000305881"/>
    </source>
</evidence>
<evidence type="ECO:0000256" key="6">
    <source>
        <dbReference type="SAM" id="Phobius"/>
    </source>
</evidence>
<organism evidence="8 9">
    <name type="scientific">Methylotuvimicrobium buryatense</name>
    <name type="common">Methylomicrobium buryatense</name>
    <dbReference type="NCBI Taxonomy" id="95641"/>
    <lineage>
        <taxon>Bacteria</taxon>
        <taxon>Pseudomonadati</taxon>
        <taxon>Pseudomonadota</taxon>
        <taxon>Gammaproteobacteria</taxon>
        <taxon>Methylococcales</taxon>
        <taxon>Methylococcaceae</taxon>
        <taxon>Methylotuvimicrobium</taxon>
    </lineage>
</organism>
<dbReference type="Proteomes" id="UP000305881">
    <property type="component" value="Chromosome"/>
</dbReference>
<dbReference type="InterPro" id="IPR051791">
    <property type="entry name" value="Pra-immunoreactive"/>
</dbReference>
<keyword evidence="4 6" id="KW-1133">Transmembrane helix</keyword>
<evidence type="ECO:0000313" key="8">
    <source>
        <dbReference type="EMBL" id="QCW81386.1"/>
    </source>
</evidence>
<dbReference type="Pfam" id="PF06271">
    <property type="entry name" value="RDD"/>
    <property type="match status" value="1"/>
</dbReference>
<sequence length="150" mass="17029">MFGDTVQKTGCTEISPAGFFRRIAALLYDGLLLLAVLFAATAVGLLFNHGEAFASDNLYFHAYLVLISYFFYGWFWTHGGQTLGLKAWKLKILAEDRQPITWTQASIRFIGAILSWSVLGLGYIWVIFDRDNRAWHDRLSRTAVFFAPKP</sequence>
<dbReference type="PANTHER" id="PTHR36115">
    <property type="entry name" value="PROLINE-RICH ANTIGEN HOMOLOG-RELATED"/>
    <property type="match status" value="1"/>
</dbReference>
<evidence type="ECO:0000259" key="7">
    <source>
        <dbReference type="Pfam" id="PF06271"/>
    </source>
</evidence>
<comment type="subcellular location">
    <subcellularLocation>
        <location evidence="1">Cell membrane</location>
        <topology evidence="1">Multi-pass membrane protein</topology>
    </subcellularLocation>
</comment>
<evidence type="ECO:0000256" key="1">
    <source>
        <dbReference type="ARBA" id="ARBA00004651"/>
    </source>
</evidence>
<evidence type="ECO:0000256" key="3">
    <source>
        <dbReference type="ARBA" id="ARBA00022692"/>
    </source>
</evidence>
<keyword evidence="2" id="KW-1003">Cell membrane</keyword>
<accession>A0A4P9UPB6</accession>
<feature type="transmembrane region" description="Helical" evidence="6">
    <location>
        <begin position="107"/>
        <end position="128"/>
    </location>
</feature>
<dbReference type="KEGG" id="mbur:EQU24_03315"/>
<keyword evidence="3 6" id="KW-0812">Transmembrane</keyword>
<feature type="transmembrane region" description="Helical" evidence="6">
    <location>
        <begin position="25"/>
        <end position="46"/>
    </location>
</feature>
<keyword evidence="5 6" id="KW-0472">Membrane</keyword>
<dbReference type="AlphaFoldDB" id="A0A4P9UPB6"/>
<proteinExistence type="predicted"/>
<evidence type="ECO:0000256" key="5">
    <source>
        <dbReference type="ARBA" id="ARBA00023136"/>
    </source>
</evidence>
<dbReference type="EMBL" id="CP035467">
    <property type="protein sequence ID" value="QCW81386.1"/>
    <property type="molecule type" value="Genomic_DNA"/>
</dbReference>
<feature type="domain" description="RDD" evidence="7">
    <location>
        <begin position="17"/>
        <end position="140"/>
    </location>
</feature>
<feature type="transmembrane region" description="Helical" evidence="6">
    <location>
        <begin position="58"/>
        <end position="76"/>
    </location>
</feature>
<evidence type="ECO:0000256" key="2">
    <source>
        <dbReference type="ARBA" id="ARBA00022475"/>
    </source>
</evidence>